<dbReference type="PANTHER" id="PTHR34216:SF13">
    <property type="entry name" value="XYLANASE_CHITIN DEACETYLASE"/>
    <property type="match status" value="1"/>
</dbReference>
<dbReference type="PROSITE" id="PS51677">
    <property type="entry name" value="NODB"/>
    <property type="match status" value="1"/>
</dbReference>
<dbReference type="GO" id="GO:0016810">
    <property type="term" value="F:hydrolase activity, acting on carbon-nitrogen (but not peptide) bonds"/>
    <property type="evidence" value="ECO:0007669"/>
    <property type="project" value="InterPro"/>
</dbReference>
<sequence length="291" mass="33841">MKAAKRLPIMMYHHVTPNGGMINSTPQNFESQLQWLKNNGWQSVTTQQVEEFLAGQPIPAKSVLLTFDDGYLDNWVYAYPLLKKYGFTAVCFLVTSWIQDGELRPNTLNVTTDFLPECPEHHECERLIEAGRSDDVVLRWNEIQAMRETGVFEFHSHTHTHTRWDLSKESAHKNERILWELQTAQAILQTKLGIRSEHFCWPQGYYDDDYIRIAQKCGYQYLYTTDAFGFNLPSTPASQLHRFAVRNTRGRSIGKRLKLAVSPISGSIFNWWKRSKQLRRARKAAREARSM</sequence>
<dbReference type="EMBL" id="DWUQ01000006">
    <property type="protein sequence ID" value="HJD43462.1"/>
    <property type="molecule type" value="Genomic_DNA"/>
</dbReference>
<keyword evidence="1" id="KW-0732">Signal</keyword>
<gene>
    <name evidence="3" type="ORF">H9906_00335</name>
</gene>
<evidence type="ECO:0000256" key="1">
    <source>
        <dbReference type="ARBA" id="ARBA00022729"/>
    </source>
</evidence>
<dbReference type="PANTHER" id="PTHR34216">
    <property type="match status" value="1"/>
</dbReference>
<organism evidence="3 4">
    <name type="scientific">Candidatus Paenalcaligenes intestinipullorum</name>
    <dbReference type="NCBI Taxonomy" id="2838718"/>
    <lineage>
        <taxon>Bacteria</taxon>
        <taxon>Pseudomonadati</taxon>
        <taxon>Pseudomonadota</taxon>
        <taxon>Betaproteobacteria</taxon>
        <taxon>Burkholderiales</taxon>
        <taxon>Alcaligenaceae</taxon>
        <taxon>Paenalcaligenes</taxon>
    </lineage>
</organism>
<dbReference type="SUPFAM" id="SSF88713">
    <property type="entry name" value="Glycoside hydrolase/deacetylase"/>
    <property type="match status" value="1"/>
</dbReference>
<evidence type="ECO:0000313" key="3">
    <source>
        <dbReference type="EMBL" id="HJD43462.1"/>
    </source>
</evidence>
<dbReference type="AlphaFoldDB" id="A0A9D2RFG4"/>
<dbReference type="Gene3D" id="3.20.20.370">
    <property type="entry name" value="Glycoside hydrolase/deacetylase"/>
    <property type="match status" value="1"/>
</dbReference>
<protein>
    <submittedName>
        <fullName evidence="3">Polysaccharide deacetylase family protein</fullName>
    </submittedName>
</protein>
<evidence type="ECO:0000259" key="2">
    <source>
        <dbReference type="PROSITE" id="PS51677"/>
    </source>
</evidence>
<feature type="domain" description="NodB homology" evidence="2">
    <location>
        <begin position="61"/>
        <end position="291"/>
    </location>
</feature>
<proteinExistence type="predicted"/>
<dbReference type="InterPro" id="IPR051398">
    <property type="entry name" value="Polysacch_Deacetylase"/>
</dbReference>
<reference evidence="3" key="2">
    <citation type="submission" date="2021-04" db="EMBL/GenBank/DDBJ databases">
        <authorList>
            <person name="Gilroy R."/>
        </authorList>
    </citation>
    <scope>NUCLEOTIDE SEQUENCE</scope>
    <source>
        <strain evidence="3">9264</strain>
    </source>
</reference>
<dbReference type="Proteomes" id="UP000823889">
    <property type="component" value="Unassembled WGS sequence"/>
</dbReference>
<dbReference type="Pfam" id="PF01522">
    <property type="entry name" value="Polysacc_deac_1"/>
    <property type="match status" value="1"/>
</dbReference>
<name>A0A9D2RFG4_9BURK</name>
<reference evidence="3" key="1">
    <citation type="journal article" date="2021" name="PeerJ">
        <title>Extensive microbial diversity within the chicken gut microbiome revealed by metagenomics and culture.</title>
        <authorList>
            <person name="Gilroy R."/>
            <person name="Ravi A."/>
            <person name="Getino M."/>
            <person name="Pursley I."/>
            <person name="Horton D.L."/>
            <person name="Alikhan N.F."/>
            <person name="Baker D."/>
            <person name="Gharbi K."/>
            <person name="Hall N."/>
            <person name="Watson M."/>
            <person name="Adriaenssens E.M."/>
            <person name="Foster-Nyarko E."/>
            <person name="Jarju S."/>
            <person name="Secka A."/>
            <person name="Antonio M."/>
            <person name="Oren A."/>
            <person name="Chaudhuri R.R."/>
            <person name="La Ragione R."/>
            <person name="Hildebrand F."/>
            <person name="Pallen M.J."/>
        </authorList>
    </citation>
    <scope>NUCLEOTIDE SEQUENCE</scope>
    <source>
        <strain evidence="3">9264</strain>
    </source>
</reference>
<evidence type="ECO:0000313" key="4">
    <source>
        <dbReference type="Proteomes" id="UP000823889"/>
    </source>
</evidence>
<dbReference type="InterPro" id="IPR002509">
    <property type="entry name" value="NODB_dom"/>
</dbReference>
<accession>A0A9D2RFG4</accession>
<dbReference type="GO" id="GO:0005975">
    <property type="term" value="P:carbohydrate metabolic process"/>
    <property type="evidence" value="ECO:0007669"/>
    <property type="project" value="InterPro"/>
</dbReference>
<dbReference type="CDD" id="cd10969">
    <property type="entry name" value="CE4_Ecf1_like_5s"/>
    <property type="match status" value="1"/>
</dbReference>
<comment type="caution">
    <text evidence="3">The sequence shown here is derived from an EMBL/GenBank/DDBJ whole genome shotgun (WGS) entry which is preliminary data.</text>
</comment>
<dbReference type="InterPro" id="IPR011330">
    <property type="entry name" value="Glyco_hydro/deAcase_b/a-brl"/>
</dbReference>